<dbReference type="EMBL" id="JAPWDS010000002">
    <property type="protein sequence ID" value="KAJ5512523.1"/>
    <property type="molecule type" value="Genomic_DNA"/>
</dbReference>
<name>A0A9X0C7Z9_9EURO</name>
<evidence type="ECO:0000313" key="1">
    <source>
        <dbReference type="EMBL" id="KAJ5512523.1"/>
    </source>
</evidence>
<comment type="caution">
    <text evidence="1">The sequence shown here is derived from an EMBL/GenBank/DDBJ whole genome shotgun (WGS) entry which is preliminary data.</text>
</comment>
<gene>
    <name evidence="1" type="ORF">N7463_002075</name>
</gene>
<reference evidence="1" key="1">
    <citation type="submission" date="2022-12" db="EMBL/GenBank/DDBJ databases">
        <authorList>
            <person name="Petersen C."/>
        </authorList>
    </citation>
    <scope>NUCLEOTIDE SEQUENCE</scope>
    <source>
        <strain evidence="1">IBT 29495</strain>
    </source>
</reference>
<sequence>MNTRQSIDESTGPYSLSATFNYDNTCFSVGLDTGFCVYNANPCELKVLRGRRLIFKSIMYQSMKELTLTVLFALQISMQASG</sequence>
<dbReference type="OrthoDB" id="1667587at2759"/>
<evidence type="ECO:0000313" key="2">
    <source>
        <dbReference type="Proteomes" id="UP001149954"/>
    </source>
</evidence>
<keyword evidence="2" id="KW-1185">Reference proteome</keyword>
<organism evidence="1 2">
    <name type="scientific">Penicillium fimorum</name>
    <dbReference type="NCBI Taxonomy" id="1882269"/>
    <lineage>
        <taxon>Eukaryota</taxon>
        <taxon>Fungi</taxon>
        <taxon>Dikarya</taxon>
        <taxon>Ascomycota</taxon>
        <taxon>Pezizomycotina</taxon>
        <taxon>Eurotiomycetes</taxon>
        <taxon>Eurotiomycetidae</taxon>
        <taxon>Eurotiales</taxon>
        <taxon>Aspergillaceae</taxon>
        <taxon>Penicillium</taxon>
    </lineage>
</organism>
<proteinExistence type="predicted"/>
<reference evidence="1" key="2">
    <citation type="journal article" date="2023" name="IMA Fungus">
        <title>Comparative genomic study of the Penicillium genus elucidates a diverse pangenome and 15 lateral gene transfer events.</title>
        <authorList>
            <person name="Petersen C."/>
            <person name="Sorensen T."/>
            <person name="Nielsen M.R."/>
            <person name="Sondergaard T.E."/>
            <person name="Sorensen J.L."/>
            <person name="Fitzpatrick D.A."/>
            <person name="Frisvad J.C."/>
            <person name="Nielsen K.L."/>
        </authorList>
    </citation>
    <scope>NUCLEOTIDE SEQUENCE</scope>
    <source>
        <strain evidence="1">IBT 29495</strain>
    </source>
</reference>
<accession>A0A9X0C7Z9</accession>
<dbReference type="AlphaFoldDB" id="A0A9X0C7Z9"/>
<protein>
    <submittedName>
        <fullName evidence="1">Uncharacterized protein</fullName>
    </submittedName>
</protein>
<dbReference type="Proteomes" id="UP001149954">
    <property type="component" value="Unassembled WGS sequence"/>
</dbReference>